<protein>
    <submittedName>
        <fullName evidence="2">Uncharacterized protein</fullName>
    </submittedName>
</protein>
<keyword evidence="1" id="KW-0472">Membrane</keyword>
<dbReference type="AlphaFoldDB" id="A0A8J2NXE0"/>
<evidence type="ECO:0000313" key="3">
    <source>
        <dbReference type="Proteomes" id="UP000708208"/>
    </source>
</evidence>
<sequence>FLIRYDATEKKFVADSKFYRKILAAFLHLSIFGHYFLQFYEWLQTKDRVLYWTKILSNISFGW</sequence>
<evidence type="ECO:0000313" key="2">
    <source>
        <dbReference type="EMBL" id="CAG7717990.1"/>
    </source>
</evidence>
<dbReference type="EMBL" id="CAJVCH010050069">
    <property type="protein sequence ID" value="CAG7717990.1"/>
    <property type="molecule type" value="Genomic_DNA"/>
</dbReference>
<keyword evidence="3" id="KW-1185">Reference proteome</keyword>
<feature type="transmembrane region" description="Helical" evidence="1">
    <location>
        <begin position="21"/>
        <end position="40"/>
    </location>
</feature>
<evidence type="ECO:0000256" key="1">
    <source>
        <dbReference type="SAM" id="Phobius"/>
    </source>
</evidence>
<proteinExistence type="predicted"/>
<reference evidence="2" key="1">
    <citation type="submission" date="2021-06" db="EMBL/GenBank/DDBJ databases">
        <authorList>
            <person name="Hodson N. C."/>
            <person name="Mongue J. A."/>
            <person name="Jaron S. K."/>
        </authorList>
    </citation>
    <scope>NUCLEOTIDE SEQUENCE</scope>
</reference>
<keyword evidence="1" id="KW-0812">Transmembrane</keyword>
<organism evidence="2 3">
    <name type="scientific">Allacma fusca</name>
    <dbReference type="NCBI Taxonomy" id="39272"/>
    <lineage>
        <taxon>Eukaryota</taxon>
        <taxon>Metazoa</taxon>
        <taxon>Ecdysozoa</taxon>
        <taxon>Arthropoda</taxon>
        <taxon>Hexapoda</taxon>
        <taxon>Collembola</taxon>
        <taxon>Symphypleona</taxon>
        <taxon>Sminthuridae</taxon>
        <taxon>Allacma</taxon>
    </lineage>
</organism>
<feature type="non-terminal residue" evidence="2">
    <location>
        <position position="63"/>
    </location>
</feature>
<keyword evidence="1" id="KW-1133">Transmembrane helix</keyword>
<accession>A0A8J2NXE0</accession>
<gene>
    <name evidence="2" type="ORF">AFUS01_LOCUS7414</name>
</gene>
<comment type="caution">
    <text evidence="2">The sequence shown here is derived from an EMBL/GenBank/DDBJ whole genome shotgun (WGS) entry which is preliminary data.</text>
</comment>
<name>A0A8J2NXE0_9HEXA</name>
<feature type="non-terminal residue" evidence="2">
    <location>
        <position position="1"/>
    </location>
</feature>
<dbReference type="Proteomes" id="UP000708208">
    <property type="component" value="Unassembled WGS sequence"/>
</dbReference>